<sequence>MFRLAARRTLAEFTPIDRLAAVASGAIVGRSATASDTSWLTASTALFCVLLIHTAVVRLRFVPGIGRFIDPPMKVLIRDGRVDYRSLRQCGMTPDDLAAVLRQHGRQSADRVRLAIFETRGAISILDAADQ</sequence>
<evidence type="ECO:0000313" key="2">
    <source>
        <dbReference type="EMBL" id="UQX09719.1"/>
    </source>
</evidence>
<dbReference type="Proteomes" id="UP001056610">
    <property type="component" value="Chromosome"/>
</dbReference>
<feature type="domain" description="YetF C-terminal" evidence="1">
    <location>
        <begin position="65"/>
        <end position="130"/>
    </location>
</feature>
<dbReference type="PANTHER" id="PTHR34582:SF6">
    <property type="entry name" value="UPF0702 TRANSMEMBRANE PROTEIN YCAP"/>
    <property type="match status" value="1"/>
</dbReference>
<dbReference type="RefSeq" id="WP_219066203.1">
    <property type="nucleotide sequence ID" value="NZ_CAJUXY010000005.1"/>
</dbReference>
<gene>
    <name evidence="2" type="ORF">M5I08_15540</name>
</gene>
<name>A0ABY4QFW8_9MYCO</name>
<organism evidence="2 3">
    <name type="scientific">Candidatus Mycobacterium methanotrophicum</name>
    <dbReference type="NCBI Taxonomy" id="2943498"/>
    <lineage>
        <taxon>Bacteria</taxon>
        <taxon>Bacillati</taxon>
        <taxon>Actinomycetota</taxon>
        <taxon>Actinomycetes</taxon>
        <taxon>Mycobacteriales</taxon>
        <taxon>Mycobacteriaceae</taxon>
        <taxon>Mycobacterium</taxon>
    </lineage>
</organism>
<accession>A0ABY4QFW8</accession>
<protein>
    <submittedName>
        <fullName evidence="2">DUF421 domain-containing protein</fullName>
    </submittedName>
</protein>
<dbReference type="PANTHER" id="PTHR34582">
    <property type="entry name" value="UPF0702 TRANSMEMBRANE PROTEIN YCAP"/>
    <property type="match status" value="1"/>
</dbReference>
<evidence type="ECO:0000313" key="3">
    <source>
        <dbReference type="Proteomes" id="UP001056610"/>
    </source>
</evidence>
<reference evidence="2" key="1">
    <citation type="submission" date="2022-05" db="EMBL/GenBank/DDBJ databases">
        <title>A methanotrophic Mycobacterium dominates a cave microbial ecosystem.</title>
        <authorList>
            <person name="Van Spanning R.J.M."/>
            <person name="Guan Q."/>
            <person name="Melkonian C."/>
            <person name="Gallant J."/>
            <person name="Polerecky L."/>
            <person name="Flot J.-F."/>
            <person name="Brandt B.W."/>
            <person name="Braster M."/>
            <person name="Iturbe Espinoza P."/>
            <person name="Aerts J."/>
            <person name="Meima-Franke M."/>
            <person name="Piersma S.R."/>
            <person name="Bunduc C."/>
            <person name="Ummels R."/>
            <person name="Pain A."/>
            <person name="Fleming E.J."/>
            <person name="van der Wel N."/>
            <person name="Gherman V.D."/>
            <person name="Sarbu S.M."/>
            <person name="Bodelier P.L.E."/>
            <person name="Bitter W."/>
        </authorList>
    </citation>
    <scope>NUCLEOTIDE SEQUENCE</scope>
    <source>
        <strain evidence="2">Sulfur Cave</strain>
    </source>
</reference>
<dbReference type="InterPro" id="IPR007353">
    <property type="entry name" value="DUF421"/>
</dbReference>
<keyword evidence="3" id="KW-1185">Reference proteome</keyword>
<evidence type="ECO:0000259" key="1">
    <source>
        <dbReference type="Pfam" id="PF04239"/>
    </source>
</evidence>
<dbReference type="Pfam" id="PF04239">
    <property type="entry name" value="DUF421"/>
    <property type="match status" value="1"/>
</dbReference>
<dbReference type="EMBL" id="CP097320">
    <property type="protein sequence ID" value="UQX09719.1"/>
    <property type="molecule type" value="Genomic_DNA"/>
</dbReference>
<proteinExistence type="predicted"/>